<dbReference type="PANTHER" id="PTHR30483">
    <property type="entry name" value="LEUCINE-SPECIFIC-BINDING PROTEIN"/>
    <property type="match status" value="1"/>
</dbReference>
<keyword evidence="6" id="KW-1185">Reference proteome</keyword>
<dbReference type="RefSeq" id="WP_148768053.1">
    <property type="nucleotide sequence ID" value="NZ_VSRQ01000013.1"/>
</dbReference>
<dbReference type="InterPro" id="IPR028082">
    <property type="entry name" value="Peripla_BP_I"/>
</dbReference>
<reference evidence="5 6" key="1">
    <citation type="submission" date="2019-08" db="EMBL/GenBank/DDBJ databases">
        <title>Actinomadura sp. nov. CYP1-5 isolated from mountain soil.</title>
        <authorList>
            <person name="Songsumanus A."/>
            <person name="Kuncharoen N."/>
            <person name="Kudo T."/>
            <person name="Yuki M."/>
            <person name="Igarashi Y."/>
            <person name="Tanasupawat S."/>
        </authorList>
    </citation>
    <scope>NUCLEOTIDE SEQUENCE [LARGE SCALE GENOMIC DNA]</scope>
    <source>
        <strain evidence="5 6">CYP1-5</strain>
    </source>
</reference>
<accession>A0A5D3F4H1</accession>
<dbReference type="Proteomes" id="UP000323505">
    <property type="component" value="Unassembled WGS sequence"/>
</dbReference>
<keyword evidence="2 3" id="KW-0732">Signal</keyword>
<feature type="signal peptide" evidence="3">
    <location>
        <begin position="1"/>
        <end position="17"/>
    </location>
</feature>
<organism evidence="5 6">
    <name type="scientific">Actinomadura decatromicini</name>
    <dbReference type="NCBI Taxonomy" id="2604572"/>
    <lineage>
        <taxon>Bacteria</taxon>
        <taxon>Bacillati</taxon>
        <taxon>Actinomycetota</taxon>
        <taxon>Actinomycetes</taxon>
        <taxon>Streptosporangiales</taxon>
        <taxon>Thermomonosporaceae</taxon>
        <taxon>Actinomadura</taxon>
    </lineage>
</organism>
<comment type="caution">
    <text evidence="5">The sequence shown here is derived from an EMBL/GenBank/DDBJ whole genome shotgun (WGS) entry which is preliminary data.</text>
</comment>
<dbReference type="PANTHER" id="PTHR30483:SF38">
    <property type="entry name" value="BLR7848 PROTEIN"/>
    <property type="match status" value="1"/>
</dbReference>
<evidence type="ECO:0000256" key="3">
    <source>
        <dbReference type="SAM" id="SignalP"/>
    </source>
</evidence>
<comment type="similarity">
    <text evidence="1">Belongs to the leucine-binding protein family.</text>
</comment>
<dbReference type="SUPFAM" id="SSF53822">
    <property type="entry name" value="Periplasmic binding protein-like I"/>
    <property type="match status" value="1"/>
</dbReference>
<evidence type="ECO:0000256" key="2">
    <source>
        <dbReference type="ARBA" id="ARBA00022729"/>
    </source>
</evidence>
<dbReference type="EMBL" id="VSRQ01000013">
    <property type="protein sequence ID" value="TYK43082.1"/>
    <property type="molecule type" value="Genomic_DNA"/>
</dbReference>
<evidence type="ECO:0000259" key="4">
    <source>
        <dbReference type="Pfam" id="PF13458"/>
    </source>
</evidence>
<protein>
    <submittedName>
        <fullName evidence="5">ABC transporter substrate-binding protein</fullName>
    </submittedName>
</protein>
<dbReference type="InterPro" id="IPR028081">
    <property type="entry name" value="Leu-bd"/>
</dbReference>
<sequence length="401" mass="41881">MSRIALLAVGASVVAGAVGCSAAGQPAAQKDKNSVYIGAMFDLTGPFAPVGAAERQAFALAVAQAERDTGIRLRTRVEDSRTSPDTAVKITREYLRDKVSAIVGPTPTQLCDPAHRLSDAARTPMFCITPFPESTTPSLFLVDAPRVTLVGDVPAQFMQKRGWRRVACVYTADAGGKGYADAISRAAPRYGLEVVASESFQQGETDLTAQLTKVRAAKPDVVYSCSSGANLIAVLKGMAQLRMPQPVFAGHASVNYDLAHLAASNLPEGGVYSDASPVLIPDQVPSGMAGAAKAKQFVDAYAKANGGRRPDTVGGYVADTVALIAQAAKAAGSGDAKSIARRIERTCGYEGVLGRYCFSPDDHRGLAGESSMIVRWTPTGGFRLTEVLSSQKTPAPSPSAG</sequence>
<name>A0A5D3F4H1_9ACTN</name>
<evidence type="ECO:0000256" key="1">
    <source>
        <dbReference type="ARBA" id="ARBA00010062"/>
    </source>
</evidence>
<dbReference type="PROSITE" id="PS51257">
    <property type="entry name" value="PROKAR_LIPOPROTEIN"/>
    <property type="match status" value="1"/>
</dbReference>
<evidence type="ECO:0000313" key="6">
    <source>
        <dbReference type="Proteomes" id="UP000323505"/>
    </source>
</evidence>
<dbReference type="InterPro" id="IPR051010">
    <property type="entry name" value="BCAA_transport"/>
</dbReference>
<dbReference type="AlphaFoldDB" id="A0A5D3F4H1"/>
<gene>
    <name evidence="5" type="ORF">FXF68_40085</name>
</gene>
<proteinExistence type="inferred from homology"/>
<feature type="domain" description="Leucine-binding protein" evidence="4">
    <location>
        <begin position="35"/>
        <end position="377"/>
    </location>
</feature>
<dbReference type="Pfam" id="PF13458">
    <property type="entry name" value="Peripla_BP_6"/>
    <property type="match status" value="1"/>
</dbReference>
<evidence type="ECO:0000313" key="5">
    <source>
        <dbReference type="EMBL" id="TYK43082.1"/>
    </source>
</evidence>
<feature type="chain" id="PRO_5039077952" evidence="3">
    <location>
        <begin position="18"/>
        <end position="401"/>
    </location>
</feature>
<dbReference type="Gene3D" id="3.40.50.2300">
    <property type="match status" value="2"/>
</dbReference>